<evidence type="ECO:0000256" key="1">
    <source>
        <dbReference type="SAM" id="MobiDB-lite"/>
    </source>
</evidence>
<dbReference type="EMBL" id="JOOY01000023">
    <property type="protein sequence ID" value="OUJ02513.1"/>
    <property type="molecule type" value="Genomic_DNA"/>
</dbReference>
<sequence length="82" mass="9190">MCRPTAAPYLQKLIAQHSTLTALISAVLKRLQGFYRFYRNRPNVIRCCTSTAAALEPPKATHRLAQTPPHPAFVRQTSRIAT</sequence>
<organism evidence="2 3">
    <name type="scientific">Acetobacter orientalis</name>
    <dbReference type="NCBI Taxonomy" id="146474"/>
    <lineage>
        <taxon>Bacteria</taxon>
        <taxon>Pseudomonadati</taxon>
        <taxon>Pseudomonadota</taxon>
        <taxon>Alphaproteobacteria</taxon>
        <taxon>Acetobacterales</taxon>
        <taxon>Acetobacteraceae</taxon>
        <taxon>Acetobacter</taxon>
    </lineage>
</organism>
<reference evidence="2 3" key="1">
    <citation type="submission" date="2014-06" db="EMBL/GenBank/DDBJ databases">
        <authorList>
            <person name="Ju J."/>
            <person name="Zhang J."/>
        </authorList>
    </citation>
    <scope>NUCLEOTIDE SEQUENCE [LARGE SCALE GENOMIC DNA]</scope>
    <source>
        <strain evidence="2">DmW_048</strain>
    </source>
</reference>
<proteinExistence type="predicted"/>
<accession>A0A252BDP8</accession>
<protein>
    <submittedName>
        <fullName evidence="2">Uncharacterized protein</fullName>
    </submittedName>
</protein>
<evidence type="ECO:0000313" key="2">
    <source>
        <dbReference type="EMBL" id="OUJ02513.1"/>
    </source>
</evidence>
<gene>
    <name evidence="2" type="ORF">HK15_05240</name>
</gene>
<name>A0A252BDP8_9PROT</name>
<dbReference type="Proteomes" id="UP000194999">
    <property type="component" value="Unassembled WGS sequence"/>
</dbReference>
<comment type="caution">
    <text evidence="2">The sequence shown here is derived from an EMBL/GenBank/DDBJ whole genome shotgun (WGS) entry which is preliminary data.</text>
</comment>
<feature type="region of interest" description="Disordered" evidence="1">
    <location>
        <begin position="59"/>
        <end position="82"/>
    </location>
</feature>
<dbReference type="AlphaFoldDB" id="A0A252BDP8"/>
<evidence type="ECO:0000313" key="3">
    <source>
        <dbReference type="Proteomes" id="UP000194999"/>
    </source>
</evidence>